<sequence length="275" mass="30672">MRILLCCICLLLSALAGADPLPPMLALRAPADVDPTAYWVSEKLDGVRARWDGEALRLRNGERIAAPAWFTRPLPALPLDGELWMARGRFDALSGLVRRQLPDEADWRQVRYMLFELPGADGDFSARLERLKAIERDAGADWIRVVPQRRVADRDQLDALFREVVGQGGEGLMLHRADAHWAPGRSEALLKMTPFEDAEATVVGHLPGRGRLRGKLGALAVIDTEGRRFRVGSGFTDAQRASPPAVGALITYRFRERTPRGLPRFPVFVRERLLP</sequence>
<dbReference type="GO" id="GO:0005524">
    <property type="term" value="F:ATP binding"/>
    <property type="evidence" value="ECO:0007669"/>
    <property type="project" value="InterPro"/>
</dbReference>
<name>F5RGI1_METUF</name>
<dbReference type="PANTHER" id="PTHR47810:SF1">
    <property type="entry name" value="DNA LIGASE B"/>
    <property type="match status" value="1"/>
</dbReference>
<keyword evidence="4" id="KW-0227">DNA damage</keyword>
<feature type="signal peptide" evidence="7">
    <location>
        <begin position="1"/>
        <end position="18"/>
    </location>
</feature>
<evidence type="ECO:0000259" key="8">
    <source>
        <dbReference type="Pfam" id="PF01068"/>
    </source>
</evidence>
<dbReference type="GO" id="GO:0006281">
    <property type="term" value="P:DNA repair"/>
    <property type="evidence" value="ECO:0007669"/>
    <property type="project" value="UniProtKB-KW"/>
</dbReference>
<dbReference type="GO" id="GO:0006310">
    <property type="term" value="P:DNA recombination"/>
    <property type="evidence" value="ECO:0007669"/>
    <property type="project" value="InterPro"/>
</dbReference>
<evidence type="ECO:0000256" key="1">
    <source>
        <dbReference type="ARBA" id="ARBA00001968"/>
    </source>
</evidence>
<keyword evidence="3" id="KW-0235">DNA replication</keyword>
<dbReference type="GO" id="GO:0003910">
    <property type="term" value="F:DNA ligase (ATP) activity"/>
    <property type="evidence" value="ECO:0007669"/>
    <property type="project" value="UniProtKB-EC"/>
</dbReference>
<evidence type="ECO:0000313" key="11">
    <source>
        <dbReference type="Proteomes" id="UP000005019"/>
    </source>
</evidence>
<dbReference type="eggNOG" id="COG1793">
    <property type="taxonomic scope" value="Bacteria"/>
</dbReference>
<keyword evidence="11" id="KW-1185">Reference proteome</keyword>
<accession>F5RGI1</accession>
<comment type="catalytic activity">
    <reaction evidence="6">
        <text>ATP + (deoxyribonucleotide)n-3'-hydroxyl + 5'-phospho-(deoxyribonucleotide)m = (deoxyribonucleotide)n+m + AMP + diphosphate.</text>
        <dbReference type="EC" id="6.5.1.1"/>
    </reaction>
</comment>
<keyword evidence="7" id="KW-0732">Signal</keyword>
<dbReference type="RefSeq" id="WP_008063574.1">
    <property type="nucleotide sequence ID" value="NZ_AFHG01000057.1"/>
</dbReference>
<organism evidence="10 11">
    <name type="scientific">Methyloversatilis universalis (strain ATCC BAA-1314 / DSM 25237 / JCM 13912 / CCUG 52030 / FAM5)</name>
    <dbReference type="NCBI Taxonomy" id="1000565"/>
    <lineage>
        <taxon>Bacteria</taxon>
        <taxon>Pseudomonadati</taxon>
        <taxon>Pseudomonadota</taxon>
        <taxon>Betaproteobacteria</taxon>
        <taxon>Nitrosomonadales</taxon>
        <taxon>Sterolibacteriaceae</taxon>
        <taxon>Methyloversatilis</taxon>
    </lineage>
</organism>
<dbReference type="CDD" id="cd08041">
    <property type="entry name" value="OBF_kDNA_ligase_like"/>
    <property type="match status" value="1"/>
</dbReference>
<dbReference type="Gene3D" id="3.30.470.30">
    <property type="entry name" value="DNA ligase/mRNA capping enzyme"/>
    <property type="match status" value="1"/>
</dbReference>
<dbReference type="SUPFAM" id="SSF50249">
    <property type="entry name" value="Nucleic acid-binding proteins"/>
    <property type="match status" value="1"/>
</dbReference>
<dbReference type="STRING" id="1000565.METUNv1_03278"/>
<dbReference type="AlphaFoldDB" id="F5RGI1"/>
<evidence type="ECO:0000256" key="4">
    <source>
        <dbReference type="ARBA" id="ARBA00022763"/>
    </source>
</evidence>
<keyword evidence="5" id="KW-0234">DNA repair</keyword>
<evidence type="ECO:0000259" key="9">
    <source>
        <dbReference type="Pfam" id="PF14743"/>
    </source>
</evidence>
<dbReference type="Pfam" id="PF14743">
    <property type="entry name" value="DNA_ligase_OB_2"/>
    <property type="match status" value="1"/>
</dbReference>
<evidence type="ECO:0000256" key="2">
    <source>
        <dbReference type="ARBA" id="ARBA00022598"/>
    </source>
</evidence>
<dbReference type="InterPro" id="IPR012310">
    <property type="entry name" value="DNA_ligase_ATP-dep_cent"/>
</dbReference>
<dbReference type="PANTHER" id="PTHR47810">
    <property type="entry name" value="DNA LIGASE"/>
    <property type="match status" value="1"/>
</dbReference>
<reference evidence="10 11" key="1">
    <citation type="journal article" date="2011" name="J. Bacteriol.">
        <title>Genome sequence of Methyloversatilis universalis FAM5T, a methylotrophic representative of the order Rhodocyclales.</title>
        <authorList>
            <person name="Kittichotirat W."/>
            <person name="Good N.M."/>
            <person name="Hall R."/>
            <person name="Bringel F."/>
            <person name="Lajus A."/>
            <person name="Medigue C."/>
            <person name="Smalley N.E."/>
            <person name="Beck D."/>
            <person name="Bumgarner R."/>
            <person name="Vuilleumier S."/>
            <person name="Kalyuzhnaya M.G."/>
        </authorList>
    </citation>
    <scope>NUCLEOTIDE SEQUENCE [LARGE SCALE GENOMIC DNA]</scope>
    <source>
        <strain evidence="11">ATCC BAA-1314 / JCM 13912 / FAM5</strain>
    </source>
</reference>
<evidence type="ECO:0000256" key="7">
    <source>
        <dbReference type="SAM" id="SignalP"/>
    </source>
</evidence>
<evidence type="ECO:0000256" key="6">
    <source>
        <dbReference type="ARBA" id="ARBA00034003"/>
    </source>
</evidence>
<dbReference type="CDD" id="cd07896">
    <property type="entry name" value="Adenylation_kDNA_ligase_like"/>
    <property type="match status" value="1"/>
</dbReference>
<dbReference type="EMBL" id="AFHG01000057">
    <property type="protein sequence ID" value="EGK70373.1"/>
    <property type="molecule type" value="Genomic_DNA"/>
</dbReference>
<dbReference type="Gene3D" id="3.30.1490.70">
    <property type="match status" value="1"/>
</dbReference>
<dbReference type="Proteomes" id="UP000005019">
    <property type="component" value="Unassembled WGS sequence"/>
</dbReference>
<dbReference type="SUPFAM" id="SSF56091">
    <property type="entry name" value="DNA ligase/mRNA capping enzyme, catalytic domain"/>
    <property type="match status" value="1"/>
</dbReference>
<feature type="domain" description="ATP-dependent DNA ligase family profile" evidence="8">
    <location>
        <begin position="35"/>
        <end position="192"/>
    </location>
</feature>
<dbReference type="Gene3D" id="2.40.50.140">
    <property type="entry name" value="Nucleic acid-binding proteins"/>
    <property type="match status" value="1"/>
</dbReference>
<dbReference type="InterPro" id="IPR012340">
    <property type="entry name" value="NA-bd_OB-fold"/>
</dbReference>
<dbReference type="Pfam" id="PF01068">
    <property type="entry name" value="DNA_ligase_A_M"/>
    <property type="match status" value="1"/>
</dbReference>
<gene>
    <name evidence="10" type="ORF">METUNv1_03278</name>
</gene>
<proteinExistence type="predicted"/>
<keyword evidence="2 10" id="KW-0436">Ligase</keyword>
<evidence type="ECO:0000256" key="5">
    <source>
        <dbReference type="ARBA" id="ARBA00023204"/>
    </source>
</evidence>
<evidence type="ECO:0000313" key="10">
    <source>
        <dbReference type="EMBL" id="EGK70373.1"/>
    </source>
</evidence>
<feature type="domain" description="DNA ligase OB-like" evidence="9">
    <location>
        <begin position="207"/>
        <end position="272"/>
    </location>
</feature>
<dbReference type="OrthoDB" id="9767858at2"/>
<dbReference type="NCBIfam" id="NF006592">
    <property type="entry name" value="PRK09125.1"/>
    <property type="match status" value="1"/>
</dbReference>
<dbReference type="InterPro" id="IPR050326">
    <property type="entry name" value="NAD_dep_DNA_ligaseB"/>
</dbReference>
<feature type="chain" id="PRO_5003325936" evidence="7">
    <location>
        <begin position="19"/>
        <end position="275"/>
    </location>
</feature>
<comment type="caution">
    <text evidence="10">The sequence shown here is derived from an EMBL/GenBank/DDBJ whole genome shotgun (WGS) entry which is preliminary data.</text>
</comment>
<protein>
    <submittedName>
        <fullName evidence="10">ATP-dependent DNA ligase</fullName>
    </submittedName>
</protein>
<evidence type="ECO:0000256" key="3">
    <source>
        <dbReference type="ARBA" id="ARBA00022705"/>
    </source>
</evidence>
<dbReference type="GO" id="GO:0006260">
    <property type="term" value="P:DNA replication"/>
    <property type="evidence" value="ECO:0007669"/>
    <property type="project" value="UniProtKB-KW"/>
</dbReference>
<dbReference type="InterPro" id="IPR029319">
    <property type="entry name" value="DNA_ligase_OB"/>
</dbReference>
<comment type="cofactor">
    <cofactor evidence="1">
        <name>a divalent metal cation</name>
        <dbReference type="ChEBI" id="CHEBI:60240"/>
    </cofactor>
</comment>